<sequence length="407" mass="43627">MIGGYMRKTKPKGVGTTLDPKYFSSLCTSLQGRREAGSSVCSALCVGEVGVEGERAEMGLKAAAPFVGMVMAECAQVGLMILGKAAMSNGMTNFIFVLYSNALASLILLPSSFFLHRSERPPLTIPIVCGFFLLGLFGWLAQIFGYAGINLSSATLGTAMLNLIPGLTFILAVACRLEKLDWRSSSTLAKSMGTIVSIAGAFIVSYYKGPSLLIAPSPSNLHHQLLSQQSNWIIGGLLLAVDCVAASAWLIIQALILKKYPAELIIVFFYTFFVTILSTIACLVMERDPGAWSLKPTIRLVAVLYSGVFGSAFQVGVSTWCLHKTGPVFVAMFKPLGIVIAAAFSIIFLRDTLYLGSLVGATVIVIGFYLVMWGKAKEEKVGVDDGVRSIESGSQNFPLLKSHAEET</sequence>
<feature type="transmembrane region" description="Helical" evidence="6">
    <location>
        <begin position="94"/>
        <end position="115"/>
    </location>
</feature>
<feature type="transmembrane region" description="Helical" evidence="6">
    <location>
        <begin position="232"/>
        <end position="252"/>
    </location>
</feature>
<evidence type="ECO:0000256" key="4">
    <source>
        <dbReference type="ARBA" id="ARBA00022989"/>
    </source>
</evidence>
<evidence type="ECO:0000256" key="3">
    <source>
        <dbReference type="ARBA" id="ARBA00022692"/>
    </source>
</evidence>
<dbReference type="Proteomes" id="UP001314170">
    <property type="component" value="Unassembled WGS sequence"/>
</dbReference>
<gene>
    <name evidence="8" type="ORF">DCAF_LOCUS4644</name>
</gene>
<feature type="domain" description="EamA" evidence="7">
    <location>
        <begin position="234"/>
        <end position="372"/>
    </location>
</feature>
<evidence type="ECO:0000313" key="9">
    <source>
        <dbReference type="Proteomes" id="UP001314170"/>
    </source>
</evidence>
<feature type="transmembrane region" description="Helical" evidence="6">
    <location>
        <begin position="62"/>
        <end position="82"/>
    </location>
</feature>
<dbReference type="Pfam" id="PF00892">
    <property type="entry name" value="EamA"/>
    <property type="match status" value="1"/>
</dbReference>
<comment type="caution">
    <text evidence="8">The sequence shown here is derived from an EMBL/GenBank/DDBJ whole genome shotgun (WGS) entry which is preliminary data.</text>
</comment>
<keyword evidence="5 6" id="KW-0472">Membrane</keyword>
<comment type="subcellular location">
    <subcellularLocation>
        <location evidence="1 6">Membrane</location>
        <topology evidence="1 6">Multi-pass membrane protein</topology>
    </subcellularLocation>
</comment>
<proteinExistence type="inferred from homology"/>
<dbReference type="GO" id="GO:0016020">
    <property type="term" value="C:membrane"/>
    <property type="evidence" value="ECO:0007669"/>
    <property type="project" value="UniProtKB-SubCell"/>
</dbReference>
<feature type="transmembrane region" description="Helical" evidence="6">
    <location>
        <begin position="155"/>
        <end position="175"/>
    </location>
</feature>
<dbReference type="PANTHER" id="PTHR31218">
    <property type="entry name" value="WAT1-RELATED PROTEIN"/>
    <property type="match status" value="1"/>
</dbReference>
<dbReference type="EMBL" id="CAWUPB010000851">
    <property type="protein sequence ID" value="CAK7326938.1"/>
    <property type="molecule type" value="Genomic_DNA"/>
</dbReference>
<evidence type="ECO:0000256" key="2">
    <source>
        <dbReference type="ARBA" id="ARBA00007635"/>
    </source>
</evidence>
<evidence type="ECO:0000313" key="8">
    <source>
        <dbReference type="EMBL" id="CAK7326938.1"/>
    </source>
</evidence>
<keyword evidence="4 6" id="KW-1133">Transmembrane helix</keyword>
<feature type="transmembrane region" description="Helical" evidence="6">
    <location>
        <begin position="264"/>
        <end position="286"/>
    </location>
</feature>
<accession>A0AAV1QZ44</accession>
<evidence type="ECO:0000259" key="7">
    <source>
        <dbReference type="Pfam" id="PF00892"/>
    </source>
</evidence>
<dbReference type="GO" id="GO:0022857">
    <property type="term" value="F:transmembrane transporter activity"/>
    <property type="evidence" value="ECO:0007669"/>
    <property type="project" value="InterPro"/>
</dbReference>
<keyword evidence="3 6" id="KW-0812">Transmembrane</keyword>
<protein>
    <recommendedName>
        <fullName evidence="6">WAT1-related protein</fullName>
    </recommendedName>
</protein>
<dbReference type="SUPFAM" id="SSF103481">
    <property type="entry name" value="Multidrug resistance efflux transporter EmrE"/>
    <property type="match status" value="1"/>
</dbReference>
<feature type="transmembrane region" description="Helical" evidence="6">
    <location>
        <begin position="298"/>
        <end position="322"/>
    </location>
</feature>
<feature type="transmembrane region" description="Helical" evidence="6">
    <location>
        <begin position="127"/>
        <end position="149"/>
    </location>
</feature>
<keyword evidence="9" id="KW-1185">Reference proteome</keyword>
<dbReference type="AlphaFoldDB" id="A0AAV1QZ44"/>
<name>A0AAV1QZ44_9ROSI</name>
<dbReference type="InterPro" id="IPR000620">
    <property type="entry name" value="EamA_dom"/>
</dbReference>
<feature type="transmembrane region" description="Helical" evidence="6">
    <location>
        <begin position="329"/>
        <end position="348"/>
    </location>
</feature>
<evidence type="ECO:0000256" key="6">
    <source>
        <dbReference type="RuleBase" id="RU363077"/>
    </source>
</evidence>
<feature type="transmembrane region" description="Helical" evidence="6">
    <location>
        <begin position="187"/>
        <end position="207"/>
    </location>
</feature>
<dbReference type="InterPro" id="IPR030184">
    <property type="entry name" value="WAT1-related"/>
</dbReference>
<organism evidence="8 9">
    <name type="scientific">Dovyalis caffra</name>
    <dbReference type="NCBI Taxonomy" id="77055"/>
    <lineage>
        <taxon>Eukaryota</taxon>
        <taxon>Viridiplantae</taxon>
        <taxon>Streptophyta</taxon>
        <taxon>Embryophyta</taxon>
        <taxon>Tracheophyta</taxon>
        <taxon>Spermatophyta</taxon>
        <taxon>Magnoliopsida</taxon>
        <taxon>eudicotyledons</taxon>
        <taxon>Gunneridae</taxon>
        <taxon>Pentapetalae</taxon>
        <taxon>rosids</taxon>
        <taxon>fabids</taxon>
        <taxon>Malpighiales</taxon>
        <taxon>Salicaceae</taxon>
        <taxon>Flacourtieae</taxon>
        <taxon>Dovyalis</taxon>
    </lineage>
</organism>
<reference evidence="8 9" key="1">
    <citation type="submission" date="2024-01" db="EMBL/GenBank/DDBJ databases">
        <authorList>
            <person name="Waweru B."/>
        </authorList>
    </citation>
    <scope>NUCLEOTIDE SEQUENCE [LARGE SCALE GENOMIC DNA]</scope>
</reference>
<evidence type="ECO:0000256" key="1">
    <source>
        <dbReference type="ARBA" id="ARBA00004141"/>
    </source>
</evidence>
<evidence type="ECO:0000256" key="5">
    <source>
        <dbReference type="ARBA" id="ARBA00023136"/>
    </source>
</evidence>
<feature type="transmembrane region" description="Helical" evidence="6">
    <location>
        <begin position="354"/>
        <end position="372"/>
    </location>
</feature>
<comment type="similarity">
    <text evidence="2 6">Belongs to the drug/metabolite transporter (DMT) superfamily. Plant drug/metabolite exporter (P-DME) (TC 2.A.7.4) family.</text>
</comment>
<dbReference type="InterPro" id="IPR037185">
    <property type="entry name" value="EmrE-like"/>
</dbReference>